<dbReference type="SUPFAM" id="SSF55486">
    <property type="entry name" value="Metalloproteases ('zincins'), catalytic domain"/>
    <property type="match status" value="1"/>
</dbReference>
<keyword evidence="3 8" id="KW-0479">Metal-binding</keyword>
<dbReference type="PANTHER" id="PTHR11804:SF84">
    <property type="entry name" value="SACCHAROLYSIN"/>
    <property type="match status" value="1"/>
</dbReference>
<keyword evidence="5 8" id="KW-0862">Zinc</keyword>
<evidence type="ECO:0000256" key="5">
    <source>
        <dbReference type="ARBA" id="ARBA00022833"/>
    </source>
</evidence>
<dbReference type="GO" id="GO:0004222">
    <property type="term" value="F:metalloendopeptidase activity"/>
    <property type="evidence" value="ECO:0007669"/>
    <property type="project" value="InterPro"/>
</dbReference>
<dbReference type="InterPro" id="IPR024079">
    <property type="entry name" value="MetalloPept_cat_dom_sf"/>
</dbReference>
<dbReference type="FunFam" id="3.40.390.10:FF:000074">
    <property type="entry name" value="Metalloprotease"/>
    <property type="match status" value="1"/>
</dbReference>
<evidence type="ECO:0000256" key="4">
    <source>
        <dbReference type="ARBA" id="ARBA00022801"/>
    </source>
</evidence>
<proteinExistence type="inferred from homology"/>
<dbReference type="InterPro" id="IPR024080">
    <property type="entry name" value="Neurolysin/TOP_N"/>
</dbReference>
<evidence type="ECO:0000256" key="2">
    <source>
        <dbReference type="ARBA" id="ARBA00022670"/>
    </source>
</evidence>
<evidence type="ECO:0000313" key="10">
    <source>
        <dbReference type="EMBL" id="TNY18242.1"/>
    </source>
</evidence>
<comment type="caution">
    <text evidence="10">The sequence shown here is derived from an EMBL/GenBank/DDBJ whole genome shotgun (WGS) entry which is preliminary data.</text>
</comment>
<evidence type="ECO:0000259" key="9">
    <source>
        <dbReference type="PROSITE" id="PS50142"/>
    </source>
</evidence>
<evidence type="ECO:0000256" key="8">
    <source>
        <dbReference type="RuleBase" id="RU003435"/>
    </source>
</evidence>
<dbReference type="AlphaFoldDB" id="A0A5C5FPJ3"/>
<dbReference type="Pfam" id="PF01432">
    <property type="entry name" value="Peptidase_M3"/>
    <property type="match status" value="1"/>
</dbReference>
<dbReference type="Gene3D" id="1.10.1370.10">
    <property type="entry name" value="Neurolysin, domain 3"/>
    <property type="match status" value="1"/>
</dbReference>
<keyword evidence="4 8" id="KW-0378">Hydrolase</keyword>
<dbReference type="Proteomes" id="UP000311382">
    <property type="component" value="Unassembled WGS sequence"/>
</dbReference>
<dbReference type="Gene3D" id="3.40.390.10">
    <property type="entry name" value="Collagenase (Catalytic Domain)"/>
    <property type="match status" value="1"/>
</dbReference>
<dbReference type="GO" id="GO:0006508">
    <property type="term" value="P:proteolysis"/>
    <property type="evidence" value="ECO:0007669"/>
    <property type="project" value="UniProtKB-KW"/>
</dbReference>
<comment type="function">
    <text evidence="7">Cleaves proteins, imported into the mitochondrion, to their mature size. While most mitochondrial precursor proteins are processed to the mature form in one step by mitochondrial processing peptidase (MPP), the sequential cleavage by MIP of an octapeptide after initial processing by MPP is a required step for a subgroup of nuclear-encoded precursor proteins destined for the matrix or the inner membrane.</text>
</comment>
<dbReference type="CDD" id="cd00593">
    <property type="entry name" value="RIBOc"/>
    <property type="match status" value="1"/>
</dbReference>
<dbReference type="SUPFAM" id="SSF69065">
    <property type="entry name" value="RNase III domain-like"/>
    <property type="match status" value="1"/>
</dbReference>
<dbReference type="GO" id="GO:0004525">
    <property type="term" value="F:ribonuclease III activity"/>
    <property type="evidence" value="ECO:0007669"/>
    <property type="project" value="InterPro"/>
</dbReference>
<dbReference type="InterPro" id="IPR001567">
    <property type="entry name" value="Pept_M3A_M3B_dom"/>
</dbReference>
<gene>
    <name evidence="10" type="ORF">DMC30DRAFT_355859</name>
</gene>
<dbReference type="SMART" id="SM00535">
    <property type="entry name" value="RIBOc"/>
    <property type="match status" value="1"/>
</dbReference>
<dbReference type="InterPro" id="IPR024077">
    <property type="entry name" value="Neurolysin/TOP_dom2"/>
</dbReference>
<dbReference type="InterPro" id="IPR045090">
    <property type="entry name" value="Pept_M3A_M3B"/>
</dbReference>
<dbReference type="GO" id="GO:0005758">
    <property type="term" value="C:mitochondrial intermembrane space"/>
    <property type="evidence" value="ECO:0007669"/>
    <property type="project" value="TreeGrafter"/>
</dbReference>
<dbReference type="SUPFAM" id="SSF54768">
    <property type="entry name" value="dsRNA-binding domain-like"/>
    <property type="match status" value="1"/>
</dbReference>
<dbReference type="GO" id="GO:0006518">
    <property type="term" value="P:peptide metabolic process"/>
    <property type="evidence" value="ECO:0007669"/>
    <property type="project" value="TreeGrafter"/>
</dbReference>
<organism evidence="10 11">
    <name type="scientific">Rhodotorula diobovata</name>
    <dbReference type="NCBI Taxonomy" id="5288"/>
    <lineage>
        <taxon>Eukaryota</taxon>
        <taxon>Fungi</taxon>
        <taxon>Dikarya</taxon>
        <taxon>Basidiomycota</taxon>
        <taxon>Pucciniomycotina</taxon>
        <taxon>Microbotryomycetes</taxon>
        <taxon>Sporidiobolales</taxon>
        <taxon>Sporidiobolaceae</taxon>
        <taxon>Rhodotorula</taxon>
    </lineage>
</organism>
<comment type="cofactor">
    <cofactor evidence="8">
        <name>Zn(2+)</name>
        <dbReference type="ChEBI" id="CHEBI:29105"/>
    </cofactor>
    <text evidence="8">Binds 1 zinc ion.</text>
</comment>
<evidence type="ECO:0000313" key="11">
    <source>
        <dbReference type="Proteomes" id="UP000311382"/>
    </source>
</evidence>
<evidence type="ECO:0000256" key="7">
    <source>
        <dbReference type="ARBA" id="ARBA00025208"/>
    </source>
</evidence>
<keyword evidence="2 8" id="KW-0645">Protease</keyword>
<dbReference type="OrthoDB" id="534666at2759"/>
<dbReference type="PROSITE" id="PS50142">
    <property type="entry name" value="RNASE_3_2"/>
    <property type="match status" value="1"/>
</dbReference>
<dbReference type="InterPro" id="IPR000999">
    <property type="entry name" value="RNase_III_dom"/>
</dbReference>
<dbReference type="STRING" id="5288.A0A5C5FPJ3"/>
<keyword evidence="11" id="KW-1185">Reference proteome</keyword>
<reference evidence="10 11" key="1">
    <citation type="submission" date="2019-03" db="EMBL/GenBank/DDBJ databases">
        <title>Rhodosporidium diobovatum UCD-FST 08-225 genome sequencing, assembly, and annotation.</title>
        <authorList>
            <person name="Fakankun I.U."/>
            <person name="Fristensky B."/>
            <person name="Levin D.B."/>
        </authorList>
    </citation>
    <scope>NUCLEOTIDE SEQUENCE [LARGE SCALE GENOMIC DNA]</scope>
    <source>
        <strain evidence="10 11">UCD-FST 08-225</strain>
    </source>
</reference>
<dbReference type="Pfam" id="PF00636">
    <property type="entry name" value="Ribonuclease_3"/>
    <property type="match status" value="1"/>
</dbReference>
<keyword evidence="6 8" id="KW-0482">Metalloprotease</keyword>
<dbReference type="Gene3D" id="1.20.1050.40">
    <property type="entry name" value="Endopeptidase. Chain P, domain 1"/>
    <property type="match status" value="1"/>
</dbReference>
<dbReference type="CDD" id="cd06455">
    <property type="entry name" value="M3A_TOP"/>
    <property type="match status" value="1"/>
</dbReference>
<dbReference type="GO" id="GO:0006396">
    <property type="term" value="P:RNA processing"/>
    <property type="evidence" value="ECO:0007669"/>
    <property type="project" value="InterPro"/>
</dbReference>
<evidence type="ECO:0000256" key="1">
    <source>
        <dbReference type="ARBA" id="ARBA00006040"/>
    </source>
</evidence>
<dbReference type="GO" id="GO:0046872">
    <property type="term" value="F:metal ion binding"/>
    <property type="evidence" value="ECO:0007669"/>
    <property type="project" value="UniProtKB-UniRule"/>
</dbReference>
<evidence type="ECO:0000256" key="6">
    <source>
        <dbReference type="ARBA" id="ARBA00023049"/>
    </source>
</evidence>
<dbReference type="InterPro" id="IPR036389">
    <property type="entry name" value="RNase_III_sf"/>
</dbReference>
<evidence type="ECO:0000256" key="3">
    <source>
        <dbReference type="ARBA" id="ARBA00022723"/>
    </source>
</evidence>
<feature type="domain" description="RNase III" evidence="9">
    <location>
        <begin position="847"/>
        <end position="961"/>
    </location>
</feature>
<dbReference type="PANTHER" id="PTHR11804">
    <property type="entry name" value="PROTEASE M3 THIMET OLIGOPEPTIDASE-RELATED"/>
    <property type="match status" value="1"/>
</dbReference>
<name>A0A5C5FPJ3_9BASI</name>
<accession>A0A5C5FPJ3</accession>
<sequence>MLVRSSVKARSPASLARLTLASPRRVANTTVPPLASAAIAPSLLHLNNPSARSFSLSSCNRKPFAMAPAADPASYPQPPVLPPSWSSFTPELVASSVDQALADSTAFLDQLVAIPPADRTFESVVRPLALQSAEADRKIEPALFLQYVHADKAMRDASVDADKKVNDWGLEALTRKDVYEALLDAQKHTQDNAVQLNDEEKRLLDRLVLERKRNGLGLDDDKRKQYLDLKKRITAVEIDFQKACNEENGFLLFTKEELDGVPDEVRSGYPQIEEDGVKKYKVTHKTPDIIPIFKSAHLPATRKRANLSYEAKTLQNVPLMRELAALRHEAAQLLGYENHAAWVLEPKMAKTPREVEAFLEDLEEKLRPLGLAEREKLLELKREEHEKRGLGKDETFWLWDYRYLDRLFVEKTLDLDDDVLKQYFPVTHVVTEVLNVYKELLGVELVPVPRTKEAAGETWHPDADMYAVWETGRAGHEGAFVGFLHLDLFPREGKYSHAAVWGLIPGWTPPNEGRQYPVVCMVANLAKPTEGKEPTMKHNDVVTFFHEMGHAYHGLLSKTQFARFHGTAVARDFVEAPSQMLENWTWTPSVLKRISSHVDRKGEVLPDALIDKLVASRNVNQGLFNLRQLFFAKYDMQLHTDKYALSEDEMSKLWCNLREETSLVTIGDEVVGGQSGFAHIAGAFFAHYYGYLWSQVFSADMYESVFAQDPMSPDAGQRYRKEILEVGGARDEMDSLVAFLGRKPTNDAFLKHLLGGANSAMSCVLSSAVSGVLSLGERATKMRVICRSHHLAAGLPPADALVRPIARSTGKMANAGQLEARAALAEAIPKLASSFPPAPSLTGRTHFVHSSAHGATHWTFEAPEGETVRDYERLEHVGDALLGAEVTLMVHEAYPRLVVGIRSLVKSALVENEALALLSAAYGLPEQISATLAQTHSLRNNASVRACVFEAFLAAIYEEHGWATLSAFLRGVFAPLLPIAVEAMRVVYQQSQPQLDVGALPITLNPIGALNEWAQHGVKRSIHWGDSDGYGPPHCRTWSIKLVVKAGDDLYRQEGFGETLKKAKTTCMVSFCLASFDHCG</sequence>
<dbReference type="EMBL" id="SOZI01000149">
    <property type="protein sequence ID" value="TNY18242.1"/>
    <property type="molecule type" value="Genomic_DNA"/>
</dbReference>
<protein>
    <submittedName>
        <fullName evidence="10">Metallopeptidase MepB</fullName>
    </submittedName>
</protein>
<comment type="similarity">
    <text evidence="1 8">Belongs to the peptidase M3 family.</text>
</comment>
<dbReference type="Gene3D" id="1.10.1520.10">
    <property type="entry name" value="Ribonuclease III domain"/>
    <property type="match status" value="1"/>
</dbReference>